<protein>
    <submittedName>
        <fullName evidence="5">2',3'-cyclic-nucleotide 2'-phosphodiesterase/5'-or 3'-nucleotidase, 5'-nucleotidase family</fullName>
    </submittedName>
</protein>
<reference evidence="5 6" key="1">
    <citation type="submission" date="2016-10" db="EMBL/GenBank/DDBJ databases">
        <authorList>
            <person name="de Groot N.N."/>
        </authorList>
    </citation>
    <scope>NUCLEOTIDE SEQUENCE [LARGE SCALE GENOMIC DNA]</scope>
    <source>
        <strain evidence="5 6">DSM 2179</strain>
    </source>
</reference>
<dbReference type="PANTHER" id="PTHR11575:SF24">
    <property type="entry name" value="5'-NUCLEOTIDASE"/>
    <property type="match status" value="1"/>
</dbReference>
<dbReference type="Proteomes" id="UP000199662">
    <property type="component" value="Unassembled WGS sequence"/>
</dbReference>
<dbReference type="AlphaFoldDB" id="A0A1H6XEJ2"/>
<dbReference type="GO" id="GO:0030288">
    <property type="term" value="C:outer membrane-bounded periplasmic space"/>
    <property type="evidence" value="ECO:0007669"/>
    <property type="project" value="TreeGrafter"/>
</dbReference>
<feature type="domain" description="Calcineurin-like phosphoesterase" evidence="3">
    <location>
        <begin position="37"/>
        <end position="251"/>
    </location>
</feature>
<dbReference type="InterPro" id="IPR008334">
    <property type="entry name" value="5'-Nucleotdase_C"/>
</dbReference>
<dbReference type="EMBL" id="FNZK01000005">
    <property type="protein sequence ID" value="SEJ27551.1"/>
    <property type="molecule type" value="Genomic_DNA"/>
</dbReference>
<organism evidence="5 6">
    <name type="scientific">Propionispira arboris</name>
    <dbReference type="NCBI Taxonomy" id="84035"/>
    <lineage>
        <taxon>Bacteria</taxon>
        <taxon>Bacillati</taxon>
        <taxon>Bacillota</taxon>
        <taxon>Negativicutes</taxon>
        <taxon>Selenomonadales</taxon>
        <taxon>Selenomonadaceae</taxon>
        <taxon>Propionispira</taxon>
    </lineage>
</organism>
<sequence length="525" mass="56822">MKRLNYVNVLVVLTMLFSFVMFASPIRAAENSNIVTLKILSINDFHGALIENGKNPGAAKMAQYLKRIIAQDPNNTLLLSAGDMFQGSVDSNLLYGKTVVEVMNALNFDAMAIGNHEFDWGIDILKAKIAQSTFPYLAANIIDKKTGKLADFSTPYIIIEKAGLKIGIIGIATPETAFKSNPRVVGAYDFEDPAKIVNTLVPELKQKGAEVIIVVGHLGAIQNKDGLISNDSATLAMNTRGIDAIVSGHTHTIVAGKVNNIPIVQADHFGRYVGKIELTYDKSAKQVIVSNVSSIPLEPAELTADSEVQSIVDSSKSEIDPIKNVVLGKTVTDLNHGHENGTIESPLGQWCTDVMRQTVHADIAFENGGGLRVSIPSGSITTGLLYEVMPFDNTLYTVDLTGAQVMEVLNHGILNAQIGMLQFSGIKVKADPSKPFGQQIVSVTMLDETPLDLNKTYKVVTNDFMAAGGDKYTTFKAGKNFVDTNKPLRDVFIELIKKLQIIDFQPDDRFTTIKASAALTLPIAA</sequence>
<dbReference type="CDD" id="cd00845">
    <property type="entry name" value="MPP_UshA_N_like"/>
    <property type="match status" value="1"/>
</dbReference>
<dbReference type="Pfam" id="PF00149">
    <property type="entry name" value="Metallophos"/>
    <property type="match status" value="1"/>
</dbReference>
<evidence type="ECO:0000259" key="4">
    <source>
        <dbReference type="Pfam" id="PF02872"/>
    </source>
</evidence>
<evidence type="ECO:0000256" key="2">
    <source>
        <dbReference type="RuleBase" id="RU362119"/>
    </source>
</evidence>
<dbReference type="GO" id="GO:0000166">
    <property type="term" value="F:nucleotide binding"/>
    <property type="evidence" value="ECO:0007669"/>
    <property type="project" value="UniProtKB-KW"/>
</dbReference>
<dbReference type="InterPro" id="IPR006146">
    <property type="entry name" value="5'-Nucleotdase_CS"/>
</dbReference>
<evidence type="ECO:0000313" key="5">
    <source>
        <dbReference type="EMBL" id="SEJ27551.1"/>
    </source>
</evidence>
<dbReference type="RefSeq" id="WP_177177502.1">
    <property type="nucleotide sequence ID" value="NZ_FNZK01000005.1"/>
</dbReference>
<dbReference type="InterPro" id="IPR029052">
    <property type="entry name" value="Metallo-depent_PP-like"/>
</dbReference>
<gene>
    <name evidence="5" type="ORF">SAMN05660742_10594</name>
</gene>
<evidence type="ECO:0000313" key="6">
    <source>
        <dbReference type="Proteomes" id="UP000199662"/>
    </source>
</evidence>
<dbReference type="InterPro" id="IPR004843">
    <property type="entry name" value="Calcineurin-like_PHP"/>
</dbReference>
<accession>A0A1H6XEJ2</accession>
<dbReference type="SUPFAM" id="SSF55816">
    <property type="entry name" value="5'-nucleotidase (syn. UDP-sugar hydrolase), C-terminal domain"/>
    <property type="match status" value="1"/>
</dbReference>
<dbReference type="PROSITE" id="PS00786">
    <property type="entry name" value="5_NUCLEOTIDASE_2"/>
    <property type="match status" value="1"/>
</dbReference>
<dbReference type="GO" id="GO:0016788">
    <property type="term" value="F:hydrolase activity, acting on ester bonds"/>
    <property type="evidence" value="ECO:0007669"/>
    <property type="project" value="InterPro"/>
</dbReference>
<dbReference type="PRINTS" id="PR01607">
    <property type="entry name" value="APYRASEFAMLY"/>
</dbReference>
<dbReference type="InterPro" id="IPR036907">
    <property type="entry name" value="5'-Nucleotdase_C_sf"/>
</dbReference>
<evidence type="ECO:0000259" key="3">
    <source>
        <dbReference type="Pfam" id="PF00149"/>
    </source>
</evidence>
<dbReference type="SUPFAM" id="SSF56300">
    <property type="entry name" value="Metallo-dependent phosphatases"/>
    <property type="match status" value="1"/>
</dbReference>
<dbReference type="Gene3D" id="3.60.21.10">
    <property type="match status" value="1"/>
</dbReference>
<dbReference type="PANTHER" id="PTHR11575">
    <property type="entry name" value="5'-NUCLEOTIDASE-RELATED"/>
    <property type="match status" value="1"/>
</dbReference>
<dbReference type="Gene3D" id="3.90.780.10">
    <property type="entry name" value="5'-Nucleotidase, C-terminal domain"/>
    <property type="match status" value="1"/>
</dbReference>
<keyword evidence="6" id="KW-1185">Reference proteome</keyword>
<keyword evidence="2" id="KW-0547">Nucleotide-binding</keyword>
<comment type="similarity">
    <text evidence="2">Belongs to the 5'-nucleotidase family.</text>
</comment>
<name>A0A1H6XEJ2_9FIRM</name>
<evidence type="ECO:0000256" key="1">
    <source>
        <dbReference type="ARBA" id="ARBA00022729"/>
    </source>
</evidence>
<keyword evidence="2" id="KW-0378">Hydrolase</keyword>
<proteinExistence type="inferred from homology"/>
<dbReference type="InterPro" id="IPR006179">
    <property type="entry name" value="5_nucleotidase/apyrase"/>
</dbReference>
<dbReference type="STRING" id="84035.SAMN05660742_10594"/>
<dbReference type="GO" id="GO:0009166">
    <property type="term" value="P:nucleotide catabolic process"/>
    <property type="evidence" value="ECO:0007669"/>
    <property type="project" value="InterPro"/>
</dbReference>
<feature type="domain" description="5'-Nucleotidase C-terminal" evidence="4">
    <location>
        <begin position="338"/>
        <end position="476"/>
    </location>
</feature>
<dbReference type="Pfam" id="PF02872">
    <property type="entry name" value="5_nucleotid_C"/>
    <property type="match status" value="1"/>
</dbReference>
<keyword evidence="1" id="KW-0732">Signal</keyword>
<dbReference type="GO" id="GO:0046872">
    <property type="term" value="F:metal ion binding"/>
    <property type="evidence" value="ECO:0007669"/>
    <property type="project" value="InterPro"/>
</dbReference>